<protein>
    <submittedName>
        <fullName evidence="1">Uncharacterized protein</fullName>
    </submittedName>
</protein>
<proteinExistence type="predicted"/>
<evidence type="ECO:0000313" key="1">
    <source>
        <dbReference type="EMBL" id="WTR74100.1"/>
    </source>
</evidence>
<dbReference type="Proteomes" id="UP001622594">
    <property type="component" value="Chromosome"/>
</dbReference>
<reference evidence="1 2" key="1">
    <citation type="submission" date="2022-10" db="EMBL/GenBank/DDBJ databases">
        <title>The complete genomes of actinobacterial strains from the NBC collection.</title>
        <authorList>
            <person name="Joergensen T.S."/>
            <person name="Alvarez Arevalo M."/>
            <person name="Sterndorff E.B."/>
            <person name="Faurdal D."/>
            <person name="Vuksanovic O."/>
            <person name="Mourched A.-S."/>
            <person name="Charusanti P."/>
            <person name="Shaw S."/>
            <person name="Blin K."/>
            <person name="Weber T."/>
        </authorList>
    </citation>
    <scope>NUCLEOTIDE SEQUENCE [LARGE SCALE GENOMIC DNA]</scope>
    <source>
        <strain evidence="1 2">NBC_00123</strain>
    </source>
</reference>
<sequence>MLTVQMNDTAAALLHSWPGLASTQPPQGLTAALRDLAVNGITLHGDAVVLTDTARHLRDTGPGGFVDLTAWECSVNSFHLEDFVPVTVEVLDDGEPVIAEADQGLLLAQGLALALHLCRLGRSVEPPLRIRCIVSASTTNGTFRFHRVRAGRQAHHPDLDGYTLEKMIVIDTGSPSS</sequence>
<evidence type="ECO:0000313" key="2">
    <source>
        <dbReference type="Proteomes" id="UP001622594"/>
    </source>
</evidence>
<name>A0ABZ1LIC4_9ACTN</name>
<dbReference type="EMBL" id="CP108188">
    <property type="protein sequence ID" value="WTR74100.1"/>
    <property type="molecule type" value="Genomic_DNA"/>
</dbReference>
<organism evidence="1 2">
    <name type="scientific">Streptomyces zaomyceticus</name>
    <dbReference type="NCBI Taxonomy" id="68286"/>
    <lineage>
        <taxon>Bacteria</taxon>
        <taxon>Bacillati</taxon>
        <taxon>Actinomycetota</taxon>
        <taxon>Actinomycetes</taxon>
        <taxon>Kitasatosporales</taxon>
        <taxon>Streptomycetaceae</taxon>
        <taxon>Streptomyces</taxon>
    </lineage>
</organism>
<keyword evidence="2" id="KW-1185">Reference proteome</keyword>
<accession>A0ABZ1LIC4</accession>
<gene>
    <name evidence="1" type="ORF">OG814_34850</name>
</gene>
<dbReference type="RefSeq" id="WP_327160597.1">
    <property type="nucleotide sequence ID" value="NZ_CP108188.1"/>
</dbReference>